<accession>A0ABQ3VAM5</accession>
<evidence type="ECO:0000313" key="3">
    <source>
        <dbReference type="Proteomes" id="UP000635565"/>
    </source>
</evidence>
<evidence type="ECO:0000313" key="2">
    <source>
        <dbReference type="EMBL" id="GHO82473.1"/>
    </source>
</evidence>
<gene>
    <name evidence="2" type="ORF">KSZ_04790</name>
</gene>
<feature type="compositionally biased region" description="Low complexity" evidence="1">
    <location>
        <begin position="1"/>
        <end position="14"/>
    </location>
</feature>
<sequence length="530" mass="60391">MMPSGSTASATSTSVDQPDRVPRLHFNKPKERANHIQAFLTWLPPMLKTAPGICWERLPSVIMGYLINAVDLPEVVAITLAIGCAMDAMKPKTLYTYCIAITNLFRRLRRSYGMMTLADLSERRIWDAFVAGRLITSGDLNMLKRYETLACVYQRPYVEDLPERHQVIWKPYLLPKLPRGFCEKQAQQQAVIAATEARRKEQSDVIVPLFPLLVELAQLRKQAAERLVKEYRRLCRCAERGEIALPYHFAYADRQFSVAEHAQTLAEVQLIEQPITLSLTLWNRTQWVKSHPDLYTKDVQRRAQRQIEAYAPERNGYFLQYEGPPEQLLWCGDLIEKQHISQRHGKDMVGTRRPGLLSPDASVAYWFRWARGLSGSVLFEPESLYRGVLFAAALATLSLTNGSRVSELLQVSASRFETIVVDELKNQQPTGRKVGVLVQKLLPKGYQHESERQFFLISEMAVRHLKEIAELLQSAHGGRIPLVYPEAFGNKADDLVAEPYFFQWGPPQMGILATSRHRMLLSCCVFSSMA</sequence>
<proteinExistence type="predicted"/>
<protein>
    <recommendedName>
        <fullName evidence="4">Tyr recombinase domain-containing protein</fullName>
    </recommendedName>
</protein>
<name>A0ABQ3VAM5_9CHLR</name>
<evidence type="ECO:0000256" key="1">
    <source>
        <dbReference type="SAM" id="MobiDB-lite"/>
    </source>
</evidence>
<feature type="region of interest" description="Disordered" evidence="1">
    <location>
        <begin position="1"/>
        <end position="23"/>
    </location>
</feature>
<dbReference type="Proteomes" id="UP000635565">
    <property type="component" value="Unassembled WGS sequence"/>
</dbReference>
<dbReference type="EMBL" id="BNJJ01000002">
    <property type="protein sequence ID" value="GHO82473.1"/>
    <property type="molecule type" value="Genomic_DNA"/>
</dbReference>
<organism evidence="2 3">
    <name type="scientific">Dictyobacter formicarum</name>
    <dbReference type="NCBI Taxonomy" id="2778368"/>
    <lineage>
        <taxon>Bacteria</taxon>
        <taxon>Bacillati</taxon>
        <taxon>Chloroflexota</taxon>
        <taxon>Ktedonobacteria</taxon>
        <taxon>Ktedonobacterales</taxon>
        <taxon>Dictyobacteraceae</taxon>
        <taxon>Dictyobacter</taxon>
    </lineage>
</organism>
<comment type="caution">
    <text evidence="2">The sequence shown here is derived from an EMBL/GenBank/DDBJ whole genome shotgun (WGS) entry which is preliminary data.</text>
</comment>
<reference evidence="2 3" key="1">
    <citation type="journal article" date="2021" name="Int. J. Syst. Evol. Microbiol.">
        <title>Reticulibacter mediterranei gen. nov., sp. nov., within the new family Reticulibacteraceae fam. nov., and Ktedonospora formicarum gen. nov., sp. nov., Ktedonobacter robiniae sp. nov., Dictyobacter formicarum sp. nov. and Dictyobacter arantiisoli sp. nov., belonging to the class Ktedonobacteria.</title>
        <authorList>
            <person name="Yabe S."/>
            <person name="Zheng Y."/>
            <person name="Wang C.M."/>
            <person name="Sakai Y."/>
            <person name="Abe K."/>
            <person name="Yokota A."/>
            <person name="Donadio S."/>
            <person name="Cavaletti L."/>
            <person name="Monciardini P."/>
        </authorList>
    </citation>
    <scope>NUCLEOTIDE SEQUENCE [LARGE SCALE GENOMIC DNA]</scope>
    <source>
        <strain evidence="2 3">SOSP1-9</strain>
    </source>
</reference>
<keyword evidence="3" id="KW-1185">Reference proteome</keyword>
<evidence type="ECO:0008006" key="4">
    <source>
        <dbReference type="Google" id="ProtNLM"/>
    </source>
</evidence>